<name>A0A9X0XDD9_9BURK</name>
<keyword evidence="2" id="KW-0812">Transmembrane</keyword>
<protein>
    <submittedName>
        <fullName evidence="3">Energy transducer TonB</fullName>
    </submittedName>
</protein>
<comment type="caution">
    <text evidence="3">The sequence shown here is derived from an EMBL/GenBank/DDBJ whole genome shotgun (WGS) entry which is preliminary data.</text>
</comment>
<keyword evidence="2" id="KW-1133">Transmembrane helix</keyword>
<sequence length="317" mass="33543">MMSIDPPPAGSRPTQADGRLAAGLGLAGSLGLHALLVYGLVGLPATPAPDRPPEPARVIELALLPPDVPDAPEAPQPEAEAKAQAKPAAEAPAPAAIDAEPVLAIADAAAAPRPLAPPQPPAQAASMPAPPPPTAEEWAFASRYTLRNGKAYRHSWGQQVRSMMGTAVEGPDQGMVRFRVEIAPDGRLLRLDTLWSTSPVAERLAREAIARMPGWPAPPAGQPLVFEKTLAFTPHATDGPPVYKDDCLPDPPVFRNPFAWDGQSPPVRAAVRPVEPPDPQALADCLKQLPQDSVEAEAAQDQRLMDQWGWSQRKPGP</sequence>
<feature type="compositionally biased region" description="Low complexity" evidence="1">
    <location>
        <begin position="76"/>
        <end position="93"/>
    </location>
</feature>
<evidence type="ECO:0000256" key="1">
    <source>
        <dbReference type="SAM" id="MobiDB-lite"/>
    </source>
</evidence>
<dbReference type="AlphaFoldDB" id="A0A9X0XDD9"/>
<evidence type="ECO:0000313" key="3">
    <source>
        <dbReference type="EMBL" id="MBL0719789.1"/>
    </source>
</evidence>
<keyword evidence="2" id="KW-0472">Membrane</keyword>
<organism evidence="3 4">
    <name type="scientific">Aquariibacter lacus</name>
    <dbReference type="NCBI Taxonomy" id="2801332"/>
    <lineage>
        <taxon>Bacteria</taxon>
        <taxon>Pseudomonadati</taxon>
        <taxon>Pseudomonadota</taxon>
        <taxon>Betaproteobacteria</taxon>
        <taxon>Burkholderiales</taxon>
        <taxon>Sphaerotilaceae</taxon>
        <taxon>Aquariibacter</taxon>
    </lineage>
</organism>
<feature type="region of interest" description="Disordered" evidence="1">
    <location>
        <begin position="112"/>
        <end position="134"/>
    </location>
</feature>
<reference evidence="3 4" key="1">
    <citation type="submission" date="2021-01" db="EMBL/GenBank/DDBJ databases">
        <title>Piscinibacter sp. Jin2 Genome sequencing and assembly.</title>
        <authorList>
            <person name="Kim I."/>
        </authorList>
    </citation>
    <scope>NUCLEOTIDE SEQUENCE [LARGE SCALE GENOMIC DNA]</scope>
    <source>
        <strain evidence="3 4">Jin2</strain>
    </source>
</reference>
<accession>A0A9X0XDD9</accession>
<feature type="transmembrane region" description="Helical" evidence="2">
    <location>
        <begin position="20"/>
        <end position="41"/>
    </location>
</feature>
<dbReference type="Proteomes" id="UP000643207">
    <property type="component" value="Unassembled WGS sequence"/>
</dbReference>
<gene>
    <name evidence="3" type="ORF">JI742_07795</name>
</gene>
<dbReference type="EMBL" id="JAERRA010000001">
    <property type="protein sequence ID" value="MBL0719789.1"/>
    <property type="molecule type" value="Genomic_DNA"/>
</dbReference>
<proteinExistence type="predicted"/>
<feature type="region of interest" description="Disordered" evidence="1">
    <location>
        <begin position="66"/>
        <end position="93"/>
    </location>
</feature>
<keyword evidence="4" id="KW-1185">Reference proteome</keyword>
<evidence type="ECO:0000313" key="4">
    <source>
        <dbReference type="Proteomes" id="UP000643207"/>
    </source>
</evidence>
<feature type="region of interest" description="Disordered" evidence="1">
    <location>
        <begin position="257"/>
        <end position="317"/>
    </location>
</feature>
<dbReference type="SUPFAM" id="SSF74653">
    <property type="entry name" value="TolA/TonB C-terminal domain"/>
    <property type="match status" value="1"/>
</dbReference>
<evidence type="ECO:0000256" key="2">
    <source>
        <dbReference type="SAM" id="Phobius"/>
    </source>
</evidence>
<feature type="compositionally biased region" description="Pro residues" evidence="1">
    <location>
        <begin position="66"/>
        <end position="75"/>
    </location>
</feature>